<gene>
    <name evidence="2" type="ORF">VMCG_05802</name>
</gene>
<proteinExistence type="predicted"/>
<dbReference type="Proteomes" id="UP000283895">
    <property type="component" value="Unassembled WGS sequence"/>
</dbReference>
<evidence type="ECO:0000313" key="3">
    <source>
        <dbReference type="Proteomes" id="UP000283895"/>
    </source>
</evidence>
<comment type="caution">
    <text evidence="2">The sequence shown here is derived from an EMBL/GenBank/DDBJ whole genome shotgun (WGS) entry which is preliminary data.</text>
</comment>
<evidence type="ECO:0000313" key="2">
    <source>
        <dbReference type="EMBL" id="ROW03105.1"/>
    </source>
</evidence>
<sequence>MSGLTIFVQVGGHWSAPAARYYGESLRLLIQNLECSQGSKASGDVLTANLLLSSFEMLEAHTHEHQRHLDGALTLIRVHGINSQGQKMDRVNFWIYVRHDITIAIENESPLRLHPEKWEMDLDRHIGHLEEDGDIDVLSNRLLWLVARAINLIYAADPPSSSGGLLQNIHGDAADWLERLPVSYQGVKYGQADDLGFSRKYFANPSAGECICIGIGAGQLDF</sequence>
<name>A0A423WID1_9PEZI</name>
<dbReference type="EMBL" id="LKEA01000016">
    <property type="protein sequence ID" value="ROW03105.1"/>
    <property type="molecule type" value="Genomic_DNA"/>
</dbReference>
<organism evidence="2 3">
    <name type="scientific">Cytospora schulzeri</name>
    <dbReference type="NCBI Taxonomy" id="448051"/>
    <lineage>
        <taxon>Eukaryota</taxon>
        <taxon>Fungi</taxon>
        <taxon>Dikarya</taxon>
        <taxon>Ascomycota</taxon>
        <taxon>Pezizomycotina</taxon>
        <taxon>Sordariomycetes</taxon>
        <taxon>Sordariomycetidae</taxon>
        <taxon>Diaporthales</taxon>
        <taxon>Cytosporaceae</taxon>
        <taxon>Cytospora</taxon>
    </lineage>
</organism>
<dbReference type="OrthoDB" id="4525710at2759"/>
<dbReference type="Pfam" id="PF11951">
    <property type="entry name" value="Fungal_trans_2"/>
    <property type="match status" value="1"/>
</dbReference>
<protein>
    <recommendedName>
        <fullName evidence="4">Transcription factor domain-containing protein</fullName>
    </recommendedName>
</protein>
<evidence type="ECO:0000256" key="1">
    <source>
        <dbReference type="ARBA" id="ARBA00023242"/>
    </source>
</evidence>
<keyword evidence="3" id="KW-1185">Reference proteome</keyword>
<accession>A0A423WID1</accession>
<evidence type="ECO:0008006" key="4">
    <source>
        <dbReference type="Google" id="ProtNLM"/>
    </source>
</evidence>
<dbReference type="AlphaFoldDB" id="A0A423WID1"/>
<dbReference type="InterPro" id="IPR021858">
    <property type="entry name" value="Fun_TF"/>
</dbReference>
<reference evidence="2 3" key="1">
    <citation type="submission" date="2015-09" db="EMBL/GenBank/DDBJ databases">
        <title>Host preference determinants of Valsa canker pathogens revealed by comparative genomics.</title>
        <authorList>
            <person name="Yin Z."/>
            <person name="Huang L."/>
        </authorList>
    </citation>
    <scope>NUCLEOTIDE SEQUENCE [LARGE SCALE GENOMIC DNA]</scope>
    <source>
        <strain evidence="2 3">03-1</strain>
    </source>
</reference>
<keyword evidence="1" id="KW-0539">Nucleus</keyword>